<proteinExistence type="predicted"/>
<dbReference type="SUPFAM" id="SSF55729">
    <property type="entry name" value="Acyl-CoA N-acyltransferases (Nat)"/>
    <property type="match status" value="1"/>
</dbReference>
<comment type="caution">
    <text evidence="2">The sequence shown here is derived from an EMBL/GenBank/DDBJ whole genome shotgun (WGS) entry which is preliminary data.</text>
</comment>
<dbReference type="PROSITE" id="PS51186">
    <property type="entry name" value="GNAT"/>
    <property type="match status" value="1"/>
</dbReference>
<dbReference type="InterPro" id="IPR016181">
    <property type="entry name" value="Acyl_CoA_acyltransferase"/>
</dbReference>
<evidence type="ECO:0000313" key="2">
    <source>
        <dbReference type="EMBL" id="MEV0710804.1"/>
    </source>
</evidence>
<gene>
    <name evidence="2" type="ORF">AB0I48_24870</name>
</gene>
<evidence type="ECO:0000259" key="1">
    <source>
        <dbReference type="PROSITE" id="PS51186"/>
    </source>
</evidence>
<feature type="domain" description="N-acetyltransferase" evidence="1">
    <location>
        <begin position="4"/>
        <end position="160"/>
    </location>
</feature>
<dbReference type="Proteomes" id="UP001551695">
    <property type="component" value="Unassembled WGS sequence"/>
</dbReference>
<keyword evidence="3" id="KW-1185">Reference proteome</keyword>
<dbReference type="EMBL" id="JBFAKC010000012">
    <property type="protein sequence ID" value="MEV0710804.1"/>
    <property type="molecule type" value="Genomic_DNA"/>
</dbReference>
<evidence type="ECO:0000313" key="3">
    <source>
        <dbReference type="Proteomes" id="UP001551695"/>
    </source>
</evidence>
<dbReference type="RefSeq" id="WP_357786866.1">
    <property type="nucleotide sequence ID" value="NZ_JBFAKC010000012.1"/>
</dbReference>
<organism evidence="2 3">
    <name type="scientific">Nocardia aurea</name>
    <dbReference type="NCBI Taxonomy" id="2144174"/>
    <lineage>
        <taxon>Bacteria</taxon>
        <taxon>Bacillati</taxon>
        <taxon>Actinomycetota</taxon>
        <taxon>Actinomycetes</taxon>
        <taxon>Mycobacteriales</taxon>
        <taxon>Nocardiaceae</taxon>
        <taxon>Nocardia</taxon>
    </lineage>
</organism>
<dbReference type="Pfam" id="PF00583">
    <property type="entry name" value="Acetyltransf_1"/>
    <property type="match status" value="1"/>
</dbReference>
<sequence length="168" mass="19010">MSGWRIEPLTAEHTYGLAECHICCWREAYDDLVPRHVLDAFDVDRRAAQWERMRVKYPHGTHIALSGDTVIGFASVGAPKDTPAASELELTALYVRASWYGTGVADDLIGIALPDDLRCSLWVFDENPRAQAFYRRHGFVFDGARKIEDFTPALMVRMVRAPGRDDLR</sequence>
<name>A0ABV3FZE9_9NOCA</name>
<accession>A0ABV3FZE9</accession>
<dbReference type="InterPro" id="IPR000182">
    <property type="entry name" value="GNAT_dom"/>
</dbReference>
<protein>
    <submittedName>
        <fullName evidence="2">GNAT family N-acetyltransferase</fullName>
    </submittedName>
</protein>
<reference evidence="2 3" key="1">
    <citation type="submission" date="2024-06" db="EMBL/GenBank/DDBJ databases">
        <title>The Natural Products Discovery Center: Release of the First 8490 Sequenced Strains for Exploring Actinobacteria Biosynthetic Diversity.</title>
        <authorList>
            <person name="Kalkreuter E."/>
            <person name="Kautsar S.A."/>
            <person name="Yang D."/>
            <person name="Bader C.D."/>
            <person name="Teijaro C.N."/>
            <person name="Fluegel L."/>
            <person name="Davis C.M."/>
            <person name="Simpson J.R."/>
            <person name="Lauterbach L."/>
            <person name="Steele A.D."/>
            <person name="Gui C."/>
            <person name="Meng S."/>
            <person name="Li G."/>
            <person name="Viehrig K."/>
            <person name="Ye F."/>
            <person name="Su P."/>
            <person name="Kiefer A.F."/>
            <person name="Nichols A."/>
            <person name="Cepeda A.J."/>
            <person name="Yan W."/>
            <person name="Fan B."/>
            <person name="Jiang Y."/>
            <person name="Adhikari A."/>
            <person name="Zheng C.-J."/>
            <person name="Schuster L."/>
            <person name="Cowan T.M."/>
            <person name="Smanski M.J."/>
            <person name="Chevrette M.G."/>
            <person name="De Carvalho L.P.S."/>
            <person name="Shen B."/>
        </authorList>
    </citation>
    <scope>NUCLEOTIDE SEQUENCE [LARGE SCALE GENOMIC DNA]</scope>
    <source>
        <strain evidence="2 3">NPDC050403</strain>
    </source>
</reference>
<dbReference type="Gene3D" id="3.40.630.30">
    <property type="match status" value="1"/>
</dbReference>